<dbReference type="Pfam" id="PF14111">
    <property type="entry name" value="DUF4283"/>
    <property type="match status" value="1"/>
</dbReference>
<evidence type="ECO:0000313" key="4">
    <source>
        <dbReference type="Proteomes" id="UP000593574"/>
    </source>
</evidence>
<evidence type="ECO:0000259" key="2">
    <source>
        <dbReference type="Pfam" id="PF14111"/>
    </source>
</evidence>
<keyword evidence="4" id="KW-1185">Reference proteome</keyword>
<feature type="non-terminal residue" evidence="3">
    <location>
        <position position="1"/>
    </location>
</feature>
<gene>
    <name evidence="3" type="ORF">Golax_022641</name>
</gene>
<proteinExistence type="predicted"/>
<name>A0A7J9AZH5_9ROSI</name>
<dbReference type="EMBL" id="JABEZV010436953">
    <property type="protein sequence ID" value="MBA0729363.1"/>
    <property type="molecule type" value="Genomic_DNA"/>
</dbReference>
<dbReference type="AlphaFoldDB" id="A0A7J9AZH5"/>
<evidence type="ECO:0000313" key="3">
    <source>
        <dbReference type="EMBL" id="MBA0729363.1"/>
    </source>
</evidence>
<evidence type="ECO:0000256" key="1">
    <source>
        <dbReference type="SAM" id="MobiDB-lite"/>
    </source>
</evidence>
<protein>
    <recommendedName>
        <fullName evidence="2">DUF4283 domain-containing protein</fullName>
    </recommendedName>
</protein>
<organism evidence="3 4">
    <name type="scientific">Gossypium laxum</name>
    <dbReference type="NCBI Taxonomy" id="34288"/>
    <lineage>
        <taxon>Eukaryota</taxon>
        <taxon>Viridiplantae</taxon>
        <taxon>Streptophyta</taxon>
        <taxon>Embryophyta</taxon>
        <taxon>Tracheophyta</taxon>
        <taxon>Spermatophyta</taxon>
        <taxon>Magnoliopsida</taxon>
        <taxon>eudicotyledons</taxon>
        <taxon>Gunneridae</taxon>
        <taxon>Pentapetalae</taxon>
        <taxon>rosids</taxon>
        <taxon>malvids</taxon>
        <taxon>Malvales</taxon>
        <taxon>Malvaceae</taxon>
        <taxon>Malvoideae</taxon>
        <taxon>Gossypium</taxon>
    </lineage>
</organism>
<comment type="caution">
    <text evidence="3">The sequence shown here is derived from an EMBL/GenBank/DDBJ whole genome shotgun (WGS) entry which is preliminary data.</text>
</comment>
<feature type="domain" description="DUF4283" evidence="2">
    <location>
        <begin position="37"/>
        <end position="113"/>
    </location>
</feature>
<accession>A0A7J9AZH5</accession>
<sequence length="333" mass="38178">MGESGGDGREKRDEISLLIEEVIQLSVKGSMVVPSVKPSLICTIWTEKFYNIESFKAQIMSIWKTKKKFEIQMVGQNLYLIFFGLEEDLELIMEGRPWLFRKSLILFDRLNQSVERSQIRLHSSSFWVKIGPCLPEFDKKDLLHAIGVTFGGIIVANGRFPLSMKNYQCFALVVGKWGMAFQIVVSGTLQKKKKIKEDPPYALALKADSNAIGKESIKFNDLSKKNRVQCSYIGSSEMEVMNGIIQGGLQLREDEEETFKKTSWRRDASNQSRVQRKDECSTRKRKANEEEVEISGIGKIVEDRIIRLKKDGRKICREMLTEVMINEMDQSDI</sequence>
<reference evidence="3 4" key="1">
    <citation type="journal article" date="2019" name="Genome Biol. Evol.">
        <title>Insights into the evolution of the New World diploid cottons (Gossypium, subgenus Houzingenia) based on genome sequencing.</title>
        <authorList>
            <person name="Grover C.E."/>
            <person name="Arick M.A. 2nd"/>
            <person name="Thrash A."/>
            <person name="Conover J.L."/>
            <person name="Sanders W.S."/>
            <person name="Peterson D.G."/>
            <person name="Frelichowski J.E."/>
            <person name="Scheffler J.A."/>
            <person name="Scheffler B.E."/>
            <person name="Wendel J.F."/>
        </authorList>
    </citation>
    <scope>NUCLEOTIDE SEQUENCE [LARGE SCALE GENOMIC DNA]</scope>
    <source>
        <strain evidence="3">4</strain>
        <tissue evidence="3">Leaf</tissue>
    </source>
</reference>
<dbReference type="Proteomes" id="UP000593574">
    <property type="component" value="Unassembled WGS sequence"/>
</dbReference>
<dbReference type="InterPro" id="IPR025558">
    <property type="entry name" value="DUF4283"/>
</dbReference>
<feature type="region of interest" description="Disordered" evidence="1">
    <location>
        <begin position="260"/>
        <end position="287"/>
    </location>
</feature>